<keyword evidence="3" id="KW-1185">Reference proteome</keyword>
<name>A0A1H9WFG9_9ACTN</name>
<dbReference type="AlphaFoldDB" id="A0A1H9WFG9"/>
<gene>
    <name evidence="2" type="ORF">SAMN05421870_11784</name>
</gene>
<dbReference type="SUPFAM" id="SSF69304">
    <property type="entry name" value="Tricorn protease N-terminal domain"/>
    <property type="match status" value="1"/>
</dbReference>
<feature type="compositionally biased region" description="Low complexity" evidence="1">
    <location>
        <begin position="394"/>
        <end position="411"/>
    </location>
</feature>
<dbReference type="Proteomes" id="UP000182841">
    <property type="component" value="Unassembled WGS sequence"/>
</dbReference>
<proteinExistence type="predicted"/>
<feature type="compositionally biased region" description="Low complexity" evidence="1">
    <location>
        <begin position="356"/>
        <end position="384"/>
    </location>
</feature>
<dbReference type="RefSeq" id="WP_075003098.1">
    <property type="nucleotide sequence ID" value="NZ_FOGO01000017.1"/>
</dbReference>
<accession>A0A1H9WFG9</accession>
<dbReference type="EMBL" id="FOGO01000017">
    <property type="protein sequence ID" value="SES32574.1"/>
    <property type="molecule type" value="Genomic_DNA"/>
</dbReference>
<feature type="region of interest" description="Disordered" evidence="1">
    <location>
        <begin position="394"/>
        <end position="413"/>
    </location>
</feature>
<evidence type="ECO:0000313" key="3">
    <source>
        <dbReference type="Proteomes" id="UP000182841"/>
    </source>
</evidence>
<protein>
    <submittedName>
        <fullName evidence="2">Uncharacterized protein</fullName>
    </submittedName>
</protein>
<dbReference type="OrthoDB" id="4506813at2"/>
<evidence type="ECO:0000256" key="1">
    <source>
        <dbReference type="SAM" id="MobiDB-lite"/>
    </source>
</evidence>
<evidence type="ECO:0000313" key="2">
    <source>
        <dbReference type="EMBL" id="SES32574.1"/>
    </source>
</evidence>
<feature type="region of interest" description="Disordered" evidence="1">
    <location>
        <begin position="347"/>
        <end position="384"/>
    </location>
</feature>
<reference evidence="3" key="1">
    <citation type="submission" date="2016-10" db="EMBL/GenBank/DDBJ databases">
        <authorList>
            <person name="Varghese N."/>
            <person name="Submissions S."/>
        </authorList>
    </citation>
    <scope>NUCLEOTIDE SEQUENCE [LARGE SCALE GENOMIC DNA]</scope>
    <source>
        <strain evidence="3">CGMCC 4.6825</strain>
    </source>
</reference>
<sequence length="908" mass="92929">MLHEIFESCWEAPGYRPSTLELRRLMKDVRATVIVDDIECEADVWRSALDALPEATVLYSTGRRLLHDEARTLALGGLGHRESAKLLSGRLGRSLREDEEVVAEALWRATGGAPLSLLRAVAPFGLRRPAELAEVLPDLLAGLTGADREAVVLLALAGSSGVGEYLLGELLGEGASPNAVYERLVAQGLAIVSAHGYRLASDIGGMLPKGLVPDAGSVGHLAERLAHWVTAPGRTAAETAASGALISGVIAAADRAGVPAAGARLARAASPVVACSLRLGTWGRILHVGNRAAQRAGDKGTQAYLSHEEGVRRLIDGRRVAAAAAFATAGSLWGELGRGVDASAAWESETSCDVPDGGAMPDGSSASGSGAPSGGDADPGGAVDAVADAVGEGAGQAAGAVPPGDPATMGSVAGGGGASSGGVGGLSVTAKVVIGGGLATVVAGGTVLVQTTTSSDTVPVSVTVTTAVAEIGMPGEAREGCSVGGGTTDCTTVVSAKKGKKGPVRVDPSAPLSEGVSILYWGCSEGPESGECTVTADVKKTVCISTTSPEDAGSRQDCARATGSPPASVFRPLAWATGTQVKVLTDPQKEPRVIGTATGWNTPANICWSPDRSRVAWAEVRGDQLGLEGVAHLLDLESGTERSWACFGSCGLAFLGEDLITYADPGLVGKTPSDAGIYRYPADGKAMERLDIDGITIPETSLPEPFSIRTRSGLETYLRVDAGGTGAKAALYRLSSGAARRVATFDGEKYELTSVSSGGSRLLLAEHPQREAGCEEAASTFVVVDTKTGRRSVSATPQPAAVVAEGWFDVDGTAHTLSWPLKPLAMHCEPVRGGAGGQHHVLAPDGTSWTRASVRFNSQALGVGWQVVTEGGKEKNRLTLRAGSGKKTVLDSGVVELAPSGVRRMPRR</sequence>
<organism evidence="2 3">
    <name type="scientific">Streptomyces qinglanensis</name>
    <dbReference type="NCBI Taxonomy" id="943816"/>
    <lineage>
        <taxon>Bacteria</taxon>
        <taxon>Bacillati</taxon>
        <taxon>Actinomycetota</taxon>
        <taxon>Actinomycetes</taxon>
        <taxon>Kitasatosporales</taxon>
        <taxon>Streptomycetaceae</taxon>
        <taxon>Streptomyces</taxon>
    </lineage>
</organism>